<sequence>MNQPSDQSRLLPIQETSVVVRPGGQNMEKVIHSLQDNQMAPRPRGCLRNDSTKKSKQPIYAGDIQSDVHSSKRKSERLKQKTKLSRLKISQGGFVRPTWVGDENDPRTNIFVGISRDYIDHGNPIYKCGDCNALLWQSESMIGSTHAVNGSYSLCCGRRKVMLTNEIVNAPPLLLDLISGNNSKSTTMKRQHQEPMI</sequence>
<keyword evidence="3" id="KW-1185">Reference proteome</keyword>
<organism evidence="2 3">
    <name type="scientific">Artemisia annua</name>
    <name type="common">Sweet wormwood</name>
    <dbReference type="NCBI Taxonomy" id="35608"/>
    <lineage>
        <taxon>Eukaryota</taxon>
        <taxon>Viridiplantae</taxon>
        <taxon>Streptophyta</taxon>
        <taxon>Embryophyta</taxon>
        <taxon>Tracheophyta</taxon>
        <taxon>Spermatophyta</taxon>
        <taxon>Magnoliopsida</taxon>
        <taxon>eudicotyledons</taxon>
        <taxon>Gunneridae</taxon>
        <taxon>Pentapetalae</taxon>
        <taxon>asterids</taxon>
        <taxon>campanulids</taxon>
        <taxon>Asterales</taxon>
        <taxon>Asteraceae</taxon>
        <taxon>Asteroideae</taxon>
        <taxon>Anthemideae</taxon>
        <taxon>Artemisiinae</taxon>
        <taxon>Artemisia</taxon>
    </lineage>
</organism>
<evidence type="ECO:0000256" key="1">
    <source>
        <dbReference type="SAM" id="MobiDB-lite"/>
    </source>
</evidence>
<accession>A0A2U1KWA8</accession>
<dbReference type="Proteomes" id="UP000245207">
    <property type="component" value="Unassembled WGS sequence"/>
</dbReference>
<reference evidence="2 3" key="1">
    <citation type="journal article" date="2018" name="Mol. Plant">
        <title>The genome of Artemisia annua provides insight into the evolution of Asteraceae family and artemisinin biosynthesis.</title>
        <authorList>
            <person name="Shen Q."/>
            <person name="Zhang L."/>
            <person name="Liao Z."/>
            <person name="Wang S."/>
            <person name="Yan T."/>
            <person name="Shi P."/>
            <person name="Liu M."/>
            <person name="Fu X."/>
            <person name="Pan Q."/>
            <person name="Wang Y."/>
            <person name="Lv Z."/>
            <person name="Lu X."/>
            <person name="Zhang F."/>
            <person name="Jiang W."/>
            <person name="Ma Y."/>
            <person name="Chen M."/>
            <person name="Hao X."/>
            <person name="Li L."/>
            <person name="Tang Y."/>
            <person name="Lv G."/>
            <person name="Zhou Y."/>
            <person name="Sun X."/>
            <person name="Brodelius P.E."/>
            <person name="Rose J.K.C."/>
            <person name="Tang K."/>
        </authorList>
    </citation>
    <scope>NUCLEOTIDE SEQUENCE [LARGE SCALE GENOMIC DNA]</scope>
    <source>
        <strain evidence="3">cv. Huhao1</strain>
        <tissue evidence="2">Leaf</tissue>
    </source>
</reference>
<dbReference type="EMBL" id="PKPP01013377">
    <property type="protein sequence ID" value="PWA41013.1"/>
    <property type="molecule type" value="Genomic_DNA"/>
</dbReference>
<dbReference type="AlphaFoldDB" id="A0A2U1KWA8"/>
<feature type="region of interest" description="Disordered" evidence="1">
    <location>
        <begin position="35"/>
        <end position="58"/>
    </location>
</feature>
<comment type="caution">
    <text evidence="2">The sequence shown here is derived from an EMBL/GenBank/DDBJ whole genome shotgun (WGS) entry which is preliminary data.</text>
</comment>
<evidence type="ECO:0000313" key="3">
    <source>
        <dbReference type="Proteomes" id="UP000245207"/>
    </source>
</evidence>
<proteinExistence type="predicted"/>
<dbReference type="OrthoDB" id="1304969at2759"/>
<evidence type="ECO:0000313" key="2">
    <source>
        <dbReference type="EMBL" id="PWA41013.1"/>
    </source>
</evidence>
<gene>
    <name evidence="2" type="ORF">CTI12_AA497130</name>
</gene>
<name>A0A2U1KWA8_ARTAN</name>
<protein>
    <submittedName>
        <fullName evidence="2">Uncharacterized protein</fullName>
    </submittedName>
</protein>